<keyword evidence="3" id="KW-0862">Zinc</keyword>
<gene>
    <name evidence="9" type="ORF">SNE40_006272</name>
</gene>
<evidence type="ECO:0000256" key="3">
    <source>
        <dbReference type="ARBA" id="ARBA00022833"/>
    </source>
</evidence>
<keyword evidence="7" id="KW-0732">Signal</keyword>
<reference evidence="9 10" key="1">
    <citation type="submission" date="2024-01" db="EMBL/GenBank/DDBJ databases">
        <title>The genome of the rayed Mediterranean limpet Patella caerulea (Linnaeus, 1758).</title>
        <authorList>
            <person name="Anh-Thu Weber A."/>
            <person name="Halstead-Nussloch G."/>
        </authorList>
    </citation>
    <scope>NUCLEOTIDE SEQUENCE [LARGE SCALE GENOMIC DNA]</scope>
    <source>
        <strain evidence="9">AATW-2023a</strain>
        <tissue evidence="9">Whole specimen</tissue>
    </source>
</reference>
<dbReference type="Proteomes" id="UP001347796">
    <property type="component" value="Unassembled WGS sequence"/>
</dbReference>
<feature type="signal peptide" evidence="7">
    <location>
        <begin position="1"/>
        <end position="18"/>
    </location>
</feature>
<comment type="caution">
    <text evidence="9">The sequence shown here is derived from an EMBL/GenBank/DDBJ whole genome shotgun (WGS) entry which is preliminary data.</text>
</comment>
<keyword evidence="5" id="KW-0325">Glycoprotein</keyword>
<evidence type="ECO:0000313" key="10">
    <source>
        <dbReference type="Proteomes" id="UP001347796"/>
    </source>
</evidence>
<evidence type="ECO:0000256" key="5">
    <source>
        <dbReference type="ARBA" id="ARBA00023180"/>
    </source>
</evidence>
<keyword evidence="10" id="KW-1185">Reference proteome</keyword>
<proteinExistence type="predicted"/>
<keyword evidence="2" id="KW-0378">Hydrolase</keyword>
<accession>A0AAN8K011</accession>
<name>A0AAN8K011_PATCE</name>
<evidence type="ECO:0000256" key="2">
    <source>
        <dbReference type="ARBA" id="ARBA00022801"/>
    </source>
</evidence>
<protein>
    <recommendedName>
        <fullName evidence="8">ADAMTS cysteine-rich domain-containing protein</fullName>
    </recommendedName>
</protein>
<keyword evidence="4" id="KW-1015">Disulfide bond</keyword>
<dbReference type="Pfam" id="PF17771">
    <property type="entry name" value="ADAMTS_CR_2"/>
    <property type="match status" value="1"/>
</dbReference>
<keyword evidence="1" id="KW-0479">Metal-binding</keyword>
<feature type="region of interest" description="Disordered" evidence="6">
    <location>
        <begin position="143"/>
        <end position="174"/>
    </location>
</feature>
<sequence>MKSLILQVLGLYVCFSLSLDGDADDQCRDVYGSESCFCRASYSSEPFFAAMCRPMNGICKNTTTNECSGSVTFNDFTVCGDRKWCIAGECIASDQAPSRPSDACPQLDDPTVICDATVCSFVSASKQAQCCSSCAAMNTTVPTTTPTTSTTTAPPTTSPTTSPTTPLATSPTTTLTTTFPSTTIQVLSRTTTRSLPSTCSLLRFVYYLCNEAKYNSWYEIRRIVTQFLRELTVRRRQFRIGG</sequence>
<feature type="domain" description="ADAMTS cysteine-rich" evidence="8">
    <location>
        <begin position="22"/>
        <end position="91"/>
    </location>
</feature>
<organism evidence="9 10">
    <name type="scientific">Patella caerulea</name>
    <name type="common">Rayed Mediterranean limpet</name>
    <dbReference type="NCBI Taxonomy" id="87958"/>
    <lineage>
        <taxon>Eukaryota</taxon>
        <taxon>Metazoa</taxon>
        <taxon>Spiralia</taxon>
        <taxon>Lophotrochozoa</taxon>
        <taxon>Mollusca</taxon>
        <taxon>Gastropoda</taxon>
        <taxon>Patellogastropoda</taxon>
        <taxon>Patelloidea</taxon>
        <taxon>Patellidae</taxon>
        <taxon>Patella</taxon>
    </lineage>
</organism>
<dbReference type="Gene3D" id="3.40.1620.60">
    <property type="match status" value="1"/>
</dbReference>
<evidence type="ECO:0000256" key="1">
    <source>
        <dbReference type="ARBA" id="ARBA00022723"/>
    </source>
</evidence>
<evidence type="ECO:0000313" key="9">
    <source>
        <dbReference type="EMBL" id="KAK6187021.1"/>
    </source>
</evidence>
<dbReference type="InterPro" id="IPR041645">
    <property type="entry name" value="ADAMTS_CR_2"/>
</dbReference>
<evidence type="ECO:0000256" key="7">
    <source>
        <dbReference type="SAM" id="SignalP"/>
    </source>
</evidence>
<evidence type="ECO:0000259" key="8">
    <source>
        <dbReference type="Pfam" id="PF17771"/>
    </source>
</evidence>
<dbReference type="EMBL" id="JAZGQO010000005">
    <property type="protein sequence ID" value="KAK6187021.1"/>
    <property type="molecule type" value="Genomic_DNA"/>
</dbReference>
<evidence type="ECO:0000256" key="4">
    <source>
        <dbReference type="ARBA" id="ARBA00023157"/>
    </source>
</evidence>
<evidence type="ECO:0000256" key="6">
    <source>
        <dbReference type="SAM" id="MobiDB-lite"/>
    </source>
</evidence>
<feature type="chain" id="PRO_5042974147" description="ADAMTS cysteine-rich domain-containing protein" evidence="7">
    <location>
        <begin position="19"/>
        <end position="242"/>
    </location>
</feature>
<dbReference type="AlphaFoldDB" id="A0AAN8K011"/>
<dbReference type="GO" id="GO:0046872">
    <property type="term" value="F:metal ion binding"/>
    <property type="evidence" value="ECO:0007669"/>
    <property type="project" value="UniProtKB-KW"/>
</dbReference>
<dbReference type="GO" id="GO:0016787">
    <property type="term" value="F:hydrolase activity"/>
    <property type="evidence" value="ECO:0007669"/>
    <property type="project" value="UniProtKB-KW"/>
</dbReference>